<feature type="compositionally biased region" description="Polar residues" evidence="1">
    <location>
        <begin position="85"/>
        <end position="94"/>
    </location>
</feature>
<organism evidence="2 3">
    <name type="scientific">Tilletiopsis washingtonensis</name>
    <dbReference type="NCBI Taxonomy" id="58919"/>
    <lineage>
        <taxon>Eukaryota</taxon>
        <taxon>Fungi</taxon>
        <taxon>Dikarya</taxon>
        <taxon>Basidiomycota</taxon>
        <taxon>Ustilaginomycotina</taxon>
        <taxon>Exobasidiomycetes</taxon>
        <taxon>Entylomatales</taxon>
        <taxon>Entylomatales incertae sedis</taxon>
        <taxon>Tilletiopsis</taxon>
    </lineage>
</organism>
<feature type="region of interest" description="Disordered" evidence="1">
    <location>
        <begin position="36"/>
        <end position="70"/>
    </location>
</feature>
<accession>A0A316ZGP0</accession>
<feature type="region of interest" description="Disordered" evidence="1">
    <location>
        <begin position="165"/>
        <end position="191"/>
    </location>
</feature>
<name>A0A316ZGP0_9BASI</name>
<sequence length="264" mass="27551">MAGIVVAAVFVLAGAAVGAWFALRRRARRPVEHITPSAAKQHMVSLPHSAVTQPGRPASVSSTLGSDGEKSACKSLDLNRLSYGASGSDSSRGPSPQPGAVADSVKQARRRSASISDKLPRLQRRISDASIAPAASTLRQLGRKLSSSSVTDGLRALRDDLKAKGSGSVVDRDALPLTSSDSRAGSDAGHGGEFSASPSFFVDGLSNEYNFVPTIVSAAPPTQLELARAELGHGLRRTGSTGTNRSTTRRPVPRWEPESDGSPF</sequence>
<feature type="region of interest" description="Disordered" evidence="1">
    <location>
        <begin position="227"/>
        <end position="264"/>
    </location>
</feature>
<reference evidence="2 3" key="1">
    <citation type="journal article" date="2018" name="Mol. Biol. Evol.">
        <title>Broad Genomic Sampling Reveals a Smut Pathogenic Ancestry of the Fungal Clade Ustilaginomycotina.</title>
        <authorList>
            <person name="Kijpornyongpan T."/>
            <person name="Mondo S.J."/>
            <person name="Barry K."/>
            <person name="Sandor L."/>
            <person name="Lee J."/>
            <person name="Lipzen A."/>
            <person name="Pangilinan J."/>
            <person name="LaButti K."/>
            <person name="Hainaut M."/>
            <person name="Henrissat B."/>
            <person name="Grigoriev I.V."/>
            <person name="Spatafora J.W."/>
            <person name="Aime M.C."/>
        </authorList>
    </citation>
    <scope>NUCLEOTIDE SEQUENCE [LARGE SCALE GENOMIC DNA]</scope>
    <source>
        <strain evidence="2 3">MCA 4186</strain>
    </source>
</reference>
<protein>
    <submittedName>
        <fullName evidence="2">Uncharacterized protein</fullName>
    </submittedName>
</protein>
<dbReference type="Proteomes" id="UP000245946">
    <property type="component" value="Unassembled WGS sequence"/>
</dbReference>
<evidence type="ECO:0000256" key="1">
    <source>
        <dbReference type="SAM" id="MobiDB-lite"/>
    </source>
</evidence>
<proteinExistence type="predicted"/>
<feature type="compositionally biased region" description="Low complexity" evidence="1">
    <location>
        <begin position="237"/>
        <end position="246"/>
    </location>
</feature>
<evidence type="ECO:0000313" key="3">
    <source>
        <dbReference type="Proteomes" id="UP000245946"/>
    </source>
</evidence>
<feature type="region of interest" description="Disordered" evidence="1">
    <location>
        <begin position="83"/>
        <end position="120"/>
    </location>
</feature>
<dbReference type="GeneID" id="37269482"/>
<dbReference type="RefSeq" id="XP_025599732.1">
    <property type="nucleotide sequence ID" value="XM_025741938.1"/>
</dbReference>
<gene>
    <name evidence="2" type="ORF">FA09DRAFT_328849</name>
</gene>
<dbReference type="EMBL" id="KZ819288">
    <property type="protein sequence ID" value="PWN99453.1"/>
    <property type="molecule type" value="Genomic_DNA"/>
</dbReference>
<evidence type="ECO:0000313" key="2">
    <source>
        <dbReference type="EMBL" id="PWN99453.1"/>
    </source>
</evidence>
<keyword evidence="3" id="KW-1185">Reference proteome</keyword>
<dbReference type="AlphaFoldDB" id="A0A316ZGP0"/>